<proteinExistence type="predicted"/>
<evidence type="ECO:0000256" key="1">
    <source>
        <dbReference type="SAM" id="MobiDB-lite"/>
    </source>
</evidence>
<name>O04644_ARATH</name>
<dbReference type="SUPFAM" id="SSF50978">
    <property type="entry name" value="WD40 repeat-like"/>
    <property type="match status" value="1"/>
</dbReference>
<sequence>MSQWIPQDSLSAPISSAVYACNSQLIYTTFRDGNIGVFDADSLRLRCRISPSAYLPQGNQGLSPLVVAAHPQDPNQFAVGLNDGSVKMMEPTEGEGKWGMIPPSEAINSPSTTSNQTPEQLQR</sequence>
<reference evidence="2" key="5">
    <citation type="submission" date="2001-05" db="EMBL/GenBank/DDBJ databases">
        <authorList>
            <person name="Wilson R."/>
        </authorList>
    </citation>
    <scope>NUCLEOTIDE SEQUENCE</scope>
</reference>
<feature type="region of interest" description="Disordered" evidence="1">
    <location>
        <begin position="80"/>
        <end position="123"/>
    </location>
</feature>
<dbReference type="EMBL" id="AF007270">
    <property type="protein sequence ID" value="AAB61051.1"/>
    <property type="molecule type" value="Genomic_DNA"/>
</dbReference>
<dbReference type="PANTHER" id="PTHR44083">
    <property type="entry name" value="TOPLESS-RELATED PROTEIN 1-RELATED"/>
    <property type="match status" value="1"/>
</dbReference>
<feature type="compositionally biased region" description="Polar residues" evidence="1">
    <location>
        <begin position="106"/>
        <end position="123"/>
    </location>
</feature>
<protein>
    <submittedName>
        <fullName evidence="2">Uncharacterized protein F2P16.14</fullName>
    </submittedName>
</protein>
<reference evidence="2" key="3">
    <citation type="submission" date="1997-06" db="EMBL/GenBank/DDBJ databases">
        <authorList>
            <person name="Waterston R."/>
        </authorList>
    </citation>
    <scope>NUCLEOTIDE SEQUENCE</scope>
</reference>
<dbReference type="InterPro" id="IPR027728">
    <property type="entry name" value="Topless_fam"/>
</dbReference>
<dbReference type="PANTHER" id="PTHR44083:SF2">
    <property type="entry name" value="TOPLESS-RELATED PROTEIN 3"/>
    <property type="match status" value="1"/>
</dbReference>
<evidence type="ECO:0000313" key="2">
    <source>
        <dbReference type="EMBL" id="AAB61051.1"/>
    </source>
</evidence>
<reference key="4">
    <citation type="journal article" date="2000" name="Nature">
        <title>Sequence and analysis of chromosome 5 of the plant Arabidopsis thaliana.</title>
        <authorList>
            <consortium name="Kazusa DNA Research Institute"/>
            <consortium name="Cold Spring Harbor and Washington University in St Louis Sequencing Consortium"/>
            <consortium name="European Union Arabidopsis Genome Sequencing Consortium"/>
            <person name="Tabata S."/>
            <person name="Kaneko T."/>
            <person name="Nakamura Y."/>
            <person name="Kotani H."/>
            <person name="Kato T."/>
            <person name="Asamizu E."/>
            <person name="Miyajima N."/>
            <person name="Sasamoto S."/>
            <person name="Kimura T."/>
            <person name="Hosouchi T."/>
            <person name="Kawashima K."/>
            <person name="Kohara M."/>
            <person name="Matsumoto M."/>
            <person name="Matsuno A."/>
            <person name="Muraki A."/>
            <person name="Nakayama S."/>
            <person name="Nakazaki N."/>
            <person name="Naruo K."/>
            <person name="Okumura S."/>
            <person name="Shinpo S."/>
            <person name="Takeuchi C."/>
            <person name="Wada T."/>
            <person name="Watanabe A."/>
            <person name="Yamada M."/>
            <person name="Yasuda M."/>
            <person name="Sato S."/>
            <person name="de la Bastide M."/>
            <person name="Huang E."/>
            <person name="Spiegel L."/>
            <person name="Gnoj L."/>
            <person name="O'Shaughnessy A."/>
            <person name="Preston R."/>
            <person name="Habermann K."/>
            <person name="Murray J."/>
            <person name="Johnson D."/>
            <person name="Rohlfing T."/>
            <person name="Nelson J."/>
            <person name="Stoneking T."/>
            <person name="Pepin K."/>
            <person name="Spieth J."/>
            <person name="Sekhon M."/>
            <person name="Armstrong J."/>
            <person name="Becker M."/>
            <person name="Belter E."/>
            <person name="Cordum H."/>
            <person name="Cordes M."/>
            <person name="Courtney L."/>
            <person name="Courtney W."/>
            <person name="Dante M."/>
            <person name="Du H."/>
            <person name="Edwards J."/>
            <person name="Fryman J."/>
            <person name="Haakensen B."/>
            <person name="Lamar E."/>
            <person name="Latreille P."/>
            <person name="Leonard S."/>
            <person name="Meyer R."/>
            <person name="Mulvaney E."/>
            <person name="Ozersky P."/>
            <person name="Riley A."/>
            <person name="Strowmatt C."/>
            <person name="Wagner-McPherson C."/>
            <person name="Wollam A."/>
            <person name="Yoakum M."/>
            <person name="Bell M."/>
            <person name="Dedhia N."/>
            <person name="Parnell L."/>
            <person name="Shah R."/>
            <person name="Rodriguez M."/>
            <person name="See L.H."/>
            <person name="Vil D."/>
            <person name="Baker J."/>
            <person name="Kirchoff K."/>
            <person name="Toth K."/>
            <person name="King L."/>
            <person name="Bahret A."/>
            <person name="Miller B."/>
            <person name="Marra M."/>
            <person name="Martienssen R."/>
            <person name="McCombie W.R."/>
            <person name="Wilson R.K."/>
            <person name="Murphy G."/>
            <person name="Bancroft I."/>
            <person name="Volckaert G."/>
            <person name="Wambutt R."/>
            <person name="Dusterhoft A."/>
            <person name="Stiekema W."/>
            <person name="Pohl T."/>
            <person name="Entian K.D."/>
            <person name="Terryn N."/>
            <person name="Hartley N."/>
            <person name="Bent E."/>
            <person name="Johnson S."/>
            <person name="Langham S.A."/>
            <person name="McCullagh B."/>
            <person name="Robben J."/>
            <person name="Grymonprez B."/>
            <person name="Zimmermann W."/>
            <person name="Ramsperger U."/>
            <person name="Wedler H."/>
            <person name="Balke K."/>
            <person name="Wedler E."/>
            <person name="Peters S."/>
            <person name="van Staveren M."/>
            <person name="Dirkse W."/>
            <person name="Mooijman P."/>
            <person name="Lankhorst R.K."/>
            <person name="Weitzenegger T."/>
            <person name="Bothe G."/>
            <person name="Rose M."/>
            <person name="Hauf J."/>
            <person name="Berneiser S."/>
            <person name="Hempel S."/>
            <person name="Feldpausch M."/>
            <person name="Lamberth S."/>
            <person name="Villarroel R."/>
            <person name="Gielen J."/>
            <person name="Ardiles W."/>
            <person name="Bents O."/>
            <person name="Lemcke K."/>
            <person name="Kolesov G."/>
            <person name="Mayer K."/>
            <person name="Rudd S."/>
            <person name="Schoof H."/>
            <person name="Schueller C."/>
            <person name="Zaccaria P."/>
            <person name="Mewes H.W."/>
            <person name="Bevan M."/>
            <person name="Fransz P."/>
        </authorList>
    </citation>
    <scope>NUCLEOTIDE SEQUENCE [LARGE SCALE GENOMIC DNA]</scope>
    <source>
        <strain>cv. Columbia</strain>
    </source>
</reference>
<dbReference type="ExpressionAtlas" id="O04644">
    <property type="expression patterns" value="baseline and differential"/>
</dbReference>
<dbReference type="InterPro" id="IPR036322">
    <property type="entry name" value="WD40_repeat_dom_sf"/>
</dbReference>
<dbReference type="InterPro" id="IPR015943">
    <property type="entry name" value="WD40/YVTN_repeat-like_dom_sf"/>
</dbReference>
<dbReference type="Gene3D" id="2.130.10.10">
    <property type="entry name" value="YVTN repeat-like/Quinoprotein amine dehydrogenase"/>
    <property type="match status" value="1"/>
</dbReference>
<reference evidence="2" key="1">
    <citation type="submission" date="1997-06" db="EMBL/GenBank/DDBJ databases">
        <title>The A. thaliana Genome Sequencing Project.</title>
        <authorList>
            <person name="WashU"/>
        </authorList>
    </citation>
    <scope>NUCLEOTIDE SEQUENCE</scope>
</reference>
<dbReference type="AlphaFoldDB" id="O04644"/>
<dbReference type="GO" id="GO:0006355">
    <property type="term" value="P:regulation of DNA-templated transcription"/>
    <property type="evidence" value="ECO:0007669"/>
    <property type="project" value="InterPro"/>
</dbReference>
<accession>O04644</accession>
<organism evidence="2">
    <name type="scientific">Arabidopsis thaliana</name>
    <name type="common">Mouse-ear cress</name>
    <dbReference type="NCBI Taxonomy" id="3702"/>
    <lineage>
        <taxon>Eukaryota</taxon>
        <taxon>Viridiplantae</taxon>
        <taxon>Streptophyta</taxon>
        <taxon>Embryophyta</taxon>
        <taxon>Tracheophyta</taxon>
        <taxon>Spermatophyta</taxon>
        <taxon>Magnoliopsida</taxon>
        <taxon>eudicotyledons</taxon>
        <taxon>Gunneridae</taxon>
        <taxon>Pentapetalae</taxon>
        <taxon>rosids</taxon>
        <taxon>malvids</taxon>
        <taxon>Brassicales</taxon>
        <taxon>Brassicaceae</taxon>
        <taxon>Camelineae</taxon>
        <taxon>Arabidopsis</taxon>
    </lineage>
</organism>
<reference evidence="2" key="2">
    <citation type="submission" date="1997-06" db="EMBL/GenBank/DDBJ databases">
        <title>The sequence of A. thaliana F2P16.</title>
        <authorList>
            <person name="Miller N."/>
            <person name="Beck C."/>
            <person name="Kramer J."/>
            <person name="Bauer C."/>
        </authorList>
    </citation>
    <scope>NUCLEOTIDE SEQUENCE</scope>
</reference>
<dbReference type="PIR" id="T01778">
    <property type="entry name" value="T01778"/>
</dbReference>
<gene>
    <name evidence="2" type="primary">F2P16.14</name>
</gene>